<organism evidence="3 4">
    <name type="scientific">Streptomyces capoamus</name>
    <dbReference type="NCBI Taxonomy" id="68183"/>
    <lineage>
        <taxon>Bacteria</taxon>
        <taxon>Bacillati</taxon>
        <taxon>Actinomycetota</taxon>
        <taxon>Actinomycetes</taxon>
        <taxon>Kitasatosporales</taxon>
        <taxon>Streptomycetaceae</taxon>
        <taxon>Streptomyces</taxon>
    </lineage>
</organism>
<dbReference type="InterPro" id="IPR035905">
    <property type="entry name" value="Barstar-like_sf"/>
</dbReference>
<dbReference type="RefSeq" id="WP_189986332.1">
    <property type="nucleotide sequence ID" value="NZ_BNBF01000036.1"/>
</dbReference>
<name>A0A919KG11_9ACTN</name>
<evidence type="ECO:0000313" key="4">
    <source>
        <dbReference type="Proteomes" id="UP000619355"/>
    </source>
</evidence>
<protein>
    <submittedName>
        <fullName evidence="3">Ribonuclease inhibitor</fullName>
    </submittedName>
</protein>
<evidence type="ECO:0000256" key="1">
    <source>
        <dbReference type="ARBA" id="ARBA00006845"/>
    </source>
</evidence>
<evidence type="ECO:0000259" key="2">
    <source>
        <dbReference type="Pfam" id="PF01337"/>
    </source>
</evidence>
<dbReference type="AlphaFoldDB" id="A0A919KG11"/>
<dbReference type="Pfam" id="PF01337">
    <property type="entry name" value="Barstar"/>
    <property type="match status" value="1"/>
</dbReference>
<dbReference type="CDD" id="cd05140">
    <property type="entry name" value="Barstar_AU1054-like"/>
    <property type="match status" value="1"/>
</dbReference>
<dbReference type="InterPro" id="IPR000468">
    <property type="entry name" value="Barstar"/>
</dbReference>
<dbReference type="SUPFAM" id="SSF52038">
    <property type="entry name" value="Barstar-related"/>
    <property type="match status" value="1"/>
</dbReference>
<reference evidence="4" key="1">
    <citation type="journal article" date="2019" name="Int. J. Syst. Evol. Microbiol.">
        <title>The Global Catalogue of Microorganisms (GCM) 10K type strain sequencing project: providing services to taxonomists for standard genome sequencing and annotation.</title>
        <authorList>
            <consortium name="The Broad Institute Genomics Platform"/>
            <consortium name="The Broad Institute Genome Sequencing Center for Infectious Disease"/>
            <person name="Wu L."/>
            <person name="Ma J."/>
        </authorList>
    </citation>
    <scope>NUCLEOTIDE SEQUENCE [LARGE SCALE GENOMIC DNA]</scope>
    <source>
        <strain evidence="4">JCM 4253</strain>
    </source>
</reference>
<gene>
    <name evidence="3" type="ORF">GCM10018980_72290</name>
</gene>
<accession>A0A919KG11</accession>
<evidence type="ECO:0000313" key="3">
    <source>
        <dbReference type="EMBL" id="GHG75035.1"/>
    </source>
</evidence>
<dbReference type="Gene3D" id="3.30.370.10">
    <property type="entry name" value="Barstar-like"/>
    <property type="match status" value="1"/>
</dbReference>
<sequence length="89" mass="10128">MITIEVSEVPDERALHLLLKRELGFPNFYGMNWDAFWDAITGLVSVPAHVRFLGWDQLAAGVPRGAAMLRRALDDYQATYRPEFVAEYA</sequence>
<keyword evidence="4" id="KW-1185">Reference proteome</keyword>
<feature type="domain" description="Barstar (barnase inhibitor)" evidence="2">
    <location>
        <begin position="2"/>
        <end position="82"/>
    </location>
</feature>
<proteinExistence type="inferred from homology"/>
<dbReference type="EMBL" id="BNBF01000036">
    <property type="protein sequence ID" value="GHG75035.1"/>
    <property type="molecule type" value="Genomic_DNA"/>
</dbReference>
<comment type="similarity">
    <text evidence="1">Belongs to the barstar family.</text>
</comment>
<dbReference type="Proteomes" id="UP000619355">
    <property type="component" value="Unassembled WGS sequence"/>
</dbReference>
<comment type="caution">
    <text evidence="3">The sequence shown here is derived from an EMBL/GenBank/DDBJ whole genome shotgun (WGS) entry which is preliminary data.</text>
</comment>